<feature type="transmembrane region" description="Helical" evidence="8">
    <location>
        <begin position="52"/>
        <end position="72"/>
    </location>
</feature>
<evidence type="ECO:0000256" key="8">
    <source>
        <dbReference type="SAM" id="Phobius"/>
    </source>
</evidence>
<evidence type="ECO:0000256" key="3">
    <source>
        <dbReference type="ARBA" id="ARBA00022989"/>
    </source>
</evidence>
<feature type="transmembrane region" description="Helical" evidence="8">
    <location>
        <begin position="138"/>
        <end position="161"/>
    </location>
</feature>
<feature type="transmembrane region" description="Helical" evidence="8">
    <location>
        <begin position="20"/>
        <end position="40"/>
    </location>
</feature>
<gene>
    <name evidence="10" type="ORF">FNK824_LOCUS24086</name>
</gene>
<keyword evidence="4" id="KW-0297">G-protein coupled receptor</keyword>
<dbReference type="InterPro" id="IPR017452">
    <property type="entry name" value="GPCR_Rhodpsn_7TM"/>
</dbReference>
<evidence type="ECO:0000313" key="11">
    <source>
        <dbReference type="Proteomes" id="UP000663874"/>
    </source>
</evidence>
<keyword evidence="7" id="KW-0807">Transducer</keyword>
<sequence length="333" mass="38526">MSSNDTAILSWNNATIQLNRYFSIFIFLFGIIGNILNILVLSQRNLRSNPCAFLFLASSIASLIAIISGLFTRTTSGWAIDLTNTLTWLCQLRTFVVFASRTIAYCLIALATIDRWLSSCFDPRRRQMSTIINTQRGMIIILIFSCLLYVQMFYCYEANLINAPLKCYGKTITCRLITDLTYAFVANIFPLIIMLYFGLMTIINIRQSKRRIQIINMTRISRVTINISQRSKKTDYYLLYMLFVQVILFGIFTLPQNIQKFIALAQSNQIKTALDSAIENFIFNFFLLFAYLANGMSFYIYTLSGGSVFRNELIKLAQTVRQTFWMFIYFFNK</sequence>
<feature type="domain" description="G-protein coupled receptors family 1 profile" evidence="9">
    <location>
        <begin position="33"/>
        <end position="301"/>
    </location>
</feature>
<evidence type="ECO:0000256" key="2">
    <source>
        <dbReference type="ARBA" id="ARBA00022692"/>
    </source>
</evidence>
<dbReference type="Gene3D" id="1.20.1070.10">
    <property type="entry name" value="Rhodopsin 7-helix transmembrane proteins"/>
    <property type="match status" value="1"/>
</dbReference>
<keyword evidence="6" id="KW-0675">Receptor</keyword>
<dbReference type="GO" id="GO:0004930">
    <property type="term" value="F:G protein-coupled receptor activity"/>
    <property type="evidence" value="ECO:0007669"/>
    <property type="project" value="UniProtKB-KW"/>
</dbReference>
<dbReference type="PROSITE" id="PS50262">
    <property type="entry name" value="G_PROTEIN_RECEP_F1_2"/>
    <property type="match status" value="1"/>
</dbReference>
<dbReference type="AlphaFoldDB" id="A0A819LSK9"/>
<keyword evidence="5 8" id="KW-0472">Membrane</keyword>
<comment type="subcellular location">
    <subcellularLocation>
        <location evidence="1">Membrane</location>
        <topology evidence="1">Multi-pass membrane protein</topology>
    </subcellularLocation>
</comment>
<dbReference type="GO" id="GO:0005886">
    <property type="term" value="C:plasma membrane"/>
    <property type="evidence" value="ECO:0007669"/>
    <property type="project" value="TreeGrafter"/>
</dbReference>
<name>A0A819LSK9_9BILA</name>
<evidence type="ECO:0000256" key="7">
    <source>
        <dbReference type="ARBA" id="ARBA00023224"/>
    </source>
</evidence>
<evidence type="ECO:0000256" key="5">
    <source>
        <dbReference type="ARBA" id="ARBA00023136"/>
    </source>
</evidence>
<dbReference type="SUPFAM" id="SSF81321">
    <property type="entry name" value="Family A G protein-coupled receptor-like"/>
    <property type="match status" value="1"/>
</dbReference>
<feature type="transmembrane region" description="Helical" evidence="8">
    <location>
        <begin position="92"/>
        <end position="117"/>
    </location>
</feature>
<feature type="transmembrane region" description="Helical" evidence="8">
    <location>
        <begin position="181"/>
        <end position="203"/>
    </location>
</feature>
<evidence type="ECO:0000256" key="1">
    <source>
        <dbReference type="ARBA" id="ARBA00004141"/>
    </source>
</evidence>
<protein>
    <recommendedName>
        <fullName evidence="9">G-protein coupled receptors family 1 profile domain-containing protein</fullName>
    </recommendedName>
</protein>
<reference evidence="10" key="1">
    <citation type="submission" date="2021-02" db="EMBL/GenBank/DDBJ databases">
        <authorList>
            <person name="Nowell W R."/>
        </authorList>
    </citation>
    <scope>NUCLEOTIDE SEQUENCE</scope>
</reference>
<evidence type="ECO:0000313" key="10">
    <source>
        <dbReference type="EMBL" id="CAF3966515.1"/>
    </source>
</evidence>
<keyword evidence="3 8" id="KW-1133">Transmembrane helix</keyword>
<comment type="caution">
    <text evidence="10">The sequence shown here is derived from an EMBL/GenBank/DDBJ whole genome shotgun (WGS) entry which is preliminary data.</text>
</comment>
<organism evidence="10 11">
    <name type="scientific">Rotaria sordida</name>
    <dbReference type="NCBI Taxonomy" id="392033"/>
    <lineage>
        <taxon>Eukaryota</taxon>
        <taxon>Metazoa</taxon>
        <taxon>Spiralia</taxon>
        <taxon>Gnathifera</taxon>
        <taxon>Rotifera</taxon>
        <taxon>Eurotatoria</taxon>
        <taxon>Bdelloidea</taxon>
        <taxon>Philodinida</taxon>
        <taxon>Philodinidae</taxon>
        <taxon>Rotaria</taxon>
    </lineage>
</organism>
<dbReference type="PANTHER" id="PTHR24243:SF230">
    <property type="entry name" value="G-PROTEIN COUPLED RECEPTORS FAMILY 1 PROFILE DOMAIN-CONTAINING PROTEIN"/>
    <property type="match status" value="1"/>
</dbReference>
<dbReference type="EMBL" id="CAJOBE010005265">
    <property type="protein sequence ID" value="CAF3966515.1"/>
    <property type="molecule type" value="Genomic_DNA"/>
</dbReference>
<evidence type="ECO:0000259" key="9">
    <source>
        <dbReference type="PROSITE" id="PS50262"/>
    </source>
</evidence>
<dbReference type="Proteomes" id="UP000663874">
    <property type="component" value="Unassembled WGS sequence"/>
</dbReference>
<dbReference type="PANTHER" id="PTHR24243">
    <property type="entry name" value="G-PROTEIN COUPLED RECEPTOR"/>
    <property type="match status" value="1"/>
</dbReference>
<accession>A0A819LSK9</accession>
<proteinExistence type="predicted"/>
<feature type="transmembrane region" description="Helical" evidence="8">
    <location>
        <begin position="281"/>
        <end position="301"/>
    </location>
</feature>
<feature type="transmembrane region" description="Helical" evidence="8">
    <location>
        <begin position="236"/>
        <end position="254"/>
    </location>
</feature>
<evidence type="ECO:0000256" key="4">
    <source>
        <dbReference type="ARBA" id="ARBA00023040"/>
    </source>
</evidence>
<keyword evidence="2 8" id="KW-0812">Transmembrane</keyword>
<evidence type="ECO:0000256" key="6">
    <source>
        <dbReference type="ARBA" id="ARBA00023170"/>
    </source>
</evidence>